<name>A0A0B7B379_9EUPU</name>
<sequence>MSLQSLVTNLFITLLICNRLLTLIHQSVHSVLVLDGGHVKEFDTPVKLLDDHNSIFYSMAVDANLV</sequence>
<dbReference type="EMBL" id="HACG01040457">
    <property type="protein sequence ID" value="CEK87322.1"/>
    <property type="molecule type" value="Transcribed_RNA"/>
</dbReference>
<evidence type="ECO:0000313" key="2">
    <source>
        <dbReference type="EMBL" id="CEK87322.1"/>
    </source>
</evidence>
<evidence type="ECO:0000256" key="1">
    <source>
        <dbReference type="SAM" id="SignalP"/>
    </source>
</evidence>
<dbReference type="AlphaFoldDB" id="A0A0B7B379"/>
<keyword evidence="1" id="KW-0732">Signal</keyword>
<reference evidence="2" key="1">
    <citation type="submission" date="2014-12" db="EMBL/GenBank/DDBJ databases">
        <title>Insight into the proteome of Arion vulgaris.</title>
        <authorList>
            <person name="Aradska J."/>
            <person name="Bulat T."/>
            <person name="Smidak R."/>
            <person name="Sarate P."/>
            <person name="Gangsoo J."/>
            <person name="Sialana F."/>
            <person name="Bilban M."/>
            <person name="Lubec G."/>
        </authorList>
    </citation>
    <scope>NUCLEOTIDE SEQUENCE</scope>
    <source>
        <tissue evidence="2">Skin</tissue>
    </source>
</reference>
<accession>A0A0B7B379</accession>
<gene>
    <name evidence="2" type="primary">ORF158594</name>
</gene>
<feature type="chain" id="PRO_5002111721" evidence="1">
    <location>
        <begin position="18"/>
        <end position="66"/>
    </location>
</feature>
<proteinExistence type="predicted"/>
<protein>
    <submittedName>
        <fullName evidence="2">Uncharacterized protein</fullName>
    </submittedName>
</protein>
<organism evidence="2">
    <name type="scientific">Arion vulgaris</name>
    <dbReference type="NCBI Taxonomy" id="1028688"/>
    <lineage>
        <taxon>Eukaryota</taxon>
        <taxon>Metazoa</taxon>
        <taxon>Spiralia</taxon>
        <taxon>Lophotrochozoa</taxon>
        <taxon>Mollusca</taxon>
        <taxon>Gastropoda</taxon>
        <taxon>Heterobranchia</taxon>
        <taxon>Euthyneura</taxon>
        <taxon>Panpulmonata</taxon>
        <taxon>Eupulmonata</taxon>
        <taxon>Stylommatophora</taxon>
        <taxon>Helicina</taxon>
        <taxon>Arionoidea</taxon>
        <taxon>Arionidae</taxon>
        <taxon>Arion</taxon>
    </lineage>
</organism>
<feature type="signal peptide" evidence="1">
    <location>
        <begin position="1"/>
        <end position="17"/>
    </location>
</feature>